<proteinExistence type="predicted"/>
<dbReference type="EMBL" id="CP000463">
    <property type="protein sequence ID" value="ABJ08663.1"/>
    <property type="molecule type" value="Genomic_DNA"/>
</dbReference>
<dbReference type="STRING" id="316055.RPE_4744"/>
<name>Q07HC1_RHOP5</name>
<reference evidence="1" key="1">
    <citation type="submission" date="2006-09" db="EMBL/GenBank/DDBJ databases">
        <title>Complete sequence of Rhodopseudomonas palustris BisA53.</title>
        <authorList>
            <consortium name="US DOE Joint Genome Institute"/>
            <person name="Copeland A."/>
            <person name="Lucas S."/>
            <person name="Lapidus A."/>
            <person name="Barry K."/>
            <person name="Detter J.C."/>
            <person name="Glavina del Rio T."/>
            <person name="Hammon N."/>
            <person name="Israni S."/>
            <person name="Dalin E."/>
            <person name="Tice H."/>
            <person name="Pitluck S."/>
            <person name="Chain P."/>
            <person name="Malfatti S."/>
            <person name="Shin M."/>
            <person name="Vergez L."/>
            <person name="Schmutz J."/>
            <person name="Larimer F."/>
            <person name="Land M."/>
            <person name="Hauser L."/>
            <person name="Pelletier D.A."/>
            <person name="Kyrpides N."/>
            <person name="Kim E."/>
            <person name="Harwood C.S."/>
            <person name="Oda Y."/>
            <person name="Richardson P."/>
        </authorList>
    </citation>
    <scope>NUCLEOTIDE SEQUENCE [LARGE SCALE GENOMIC DNA]</scope>
    <source>
        <strain evidence="1">BisA53</strain>
    </source>
</reference>
<evidence type="ECO:0000313" key="1">
    <source>
        <dbReference type="EMBL" id="ABJ08663.1"/>
    </source>
</evidence>
<organism evidence="1">
    <name type="scientific">Rhodopseudomonas palustris (strain BisA53)</name>
    <dbReference type="NCBI Taxonomy" id="316055"/>
    <lineage>
        <taxon>Bacteria</taxon>
        <taxon>Pseudomonadati</taxon>
        <taxon>Pseudomonadota</taxon>
        <taxon>Alphaproteobacteria</taxon>
        <taxon>Hyphomicrobiales</taxon>
        <taxon>Nitrobacteraceae</taxon>
        <taxon>Rhodopseudomonas</taxon>
    </lineage>
</organism>
<dbReference type="OrthoDB" id="8030263at2"/>
<dbReference type="eggNOG" id="ENOG5032RM6">
    <property type="taxonomic scope" value="Bacteria"/>
</dbReference>
<gene>
    <name evidence="1" type="ordered locus">RPE_4744</name>
</gene>
<dbReference type="HOGENOM" id="CLU_109320_0_0_5"/>
<sequence>MRLPRWKTPLPQYLGGGLAALALALMPGCTSMPVTSMAKLARTDFTTIDPSALRVAVKAPQSVKPRRGGVKLKLAVTLEGAKQQHEFVLGDLADPAELLSLRAEVSRGTAIHAFRLEPADVARVIAMRDEMLAAKQRGAKGSLTIGVSADGCRVGPLSDKVLLTTYLRTESDGEFFALARDVDLRNALSGEALDAKLPPC</sequence>
<dbReference type="KEGG" id="rpe:RPE_4744"/>
<accession>Q07HC1</accession>
<protein>
    <submittedName>
        <fullName evidence="1">Uncharacterized protein</fullName>
    </submittedName>
</protein>
<dbReference type="AlphaFoldDB" id="Q07HC1"/>